<protein>
    <submittedName>
        <fullName evidence="1">Uncharacterized protein</fullName>
    </submittedName>
</protein>
<reference evidence="1" key="1">
    <citation type="submission" date="2014-11" db="EMBL/GenBank/DDBJ databases">
        <authorList>
            <person name="Amaro Gonzalez C."/>
        </authorList>
    </citation>
    <scope>NUCLEOTIDE SEQUENCE</scope>
</reference>
<dbReference type="AlphaFoldDB" id="A0A0E9UHE2"/>
<name>A0A0E9UHE2_ANGAN</name>
<evidence type="ECO:0000313" key="1">
    <source>
        <dbReference type="EMBL" id="JAH65156.1"/>
    </source>
</evidence>
<reference evidence="1" key="2">
    <citation type="journal article" date="2015" name="Fish Shellfish Immunol.">
        <title>Early steps in the European eel (Anguilla anguilla)-Vibrio vulnificus interaction in the gills: Role of the RtxA13 toxin.</title>
        <authorList>
            <person name="Callol A."/>
            <person name="Pajuelo D."/>
            <person name="Ebbesson L."/>
            <person name="Teles M."/>
            <person name="MacKenzie S."/>
            <person name="Amaro C."/>
        </authorList>
    </citation>
    <scope>NUCLEOTIDE SEQUENCE</scope>
</reference>
<organism evidence="1">
    <name type="scientific">Anguilla anguilla</name>
    <name type="common">European freshwater eel</name>
    <name type="synonym">Muraena anguilla</name>
    <dbReference type="NCBI Taxonomy" id="7936"/>
    <lineage>
        <taxon>Eukaryota</taxon>
        <taxon>Metazoa</taxon>
        <taxon>Chordata</taxon>
        <taxon>Craniata</taxon>
        <taxon>Vertebrata</taxon>
        <taxon>Euteleostomi</taxon>
        <taxon>Actinopterygii</taxon>
        <taxon>Neopterygii</taxon>
        <taxon>Teleostei</taxon>
        <taxon>Anguilliformes</taxon>
        <taxon>Anguillidae</taxon>
        <taxon>Anguilla</taxon>
    </lineage>
</organism>
<dbReference type="EMBL" id="GBXM01043421">
    <property type="protein sequence ID" value="JAH65156.1"/>
    <property type="molecule type" value="Transcribed_RNA"/>
</dbReference>
<sequence>MICDISLVQGLLRLTLTTKEQTTVATGILFQNIALNVLLLRVHYFMQNSERVVG</sequence>
<accession>A0A0E9UHE2</accession>
<proteinExistence type="predicted"/>